<keyword evidence="2 9" id="KW-0813">Transport</keyword>
<evidence type="ECO:0000256" key="7">
    <source>
        <dbReference type="ARBA" id="ARBA00023136"/>
    </source>
</evidence>
<reference evidence="11" key="1">
    <citation type="submission" date="2024-06" db="EMBL/GenBank/DDBJ databases">
        <title>Mesorhizobium karijinii sp. nov., a symbiont of the iconic Swainsona formosa from arid Australia.</title>
        <authorList>
            <person name="Hill Y.J."/>
            <person name="Watkin E.L.J."/>
            <person name="O'Hara G.W."/>
            <person name="Terpolilli J."/>
            <person name="Tye M.L."/>
            <person name="Kohlmeier M.G."/>
        </authorList>
    </citation>
    <scope>NUCLEOTIDE SEQUENCE</scope>
    <source>
        <strain evidence="11">WSM2240</strain>
    </source>
</reference>
<name>A0AAU8CK56_9HYPH</name>
<evidence type="ECO:0000256" key="6">
    <source>
        <dbReference type="ARBA" id="ARBA00022989"/>
    </source>
</evidence>
<feature type="transmembrane region" description="Helical" evidence="9">
    <location>
        <begin position="74"/>
        <end position="91"/>
    </location>
</feature>
<evidence type="ECO:0000256" key="3">
    <source>
        <dbReference type="ARBA" id="ARBA00022475"/>
    </source>
</evidence>
<dbReference type="InterPro" id="IPR007387">
    <property type="entry name" value="TRAP_DctQ"/>
</dbReference>
<evidence type="ECO:0000256" key="8">
    <source>
        <dbReference type="ARBA" id="ARBA00038436"/>
    </source>
</evidence>
<comment type="subcellular location">
    <subcellularLocation>
        <location evidence="1 9">Cell inner membrane</location>
        <topology evidence="1 9">Multi-pass membrane protein</topology>
    </subcellularLocation>
</comment>
<dbReference type="AlphaFoldDB" id="A0AAU8CK56"/>
<dbReference type="PANTHER" id="PTHR35011:SF10">
    <property type="entry name" value="TRAP TRANSPORTER SMALL PERMEASE PROTEIN"/>
    <property type="match status" value="1"/>
</dbReference>
<dbReference type="EMBL" id="CP159253">
    <property type="protein sequence ID" value="XCG47226.1"/>
    <property type="molecule type" value="Genomic_DNA"/>
</dbReference>
<evidence type="ECO:0000256" key="1">
    <source>
        <dbReference type="ARBA" id="ARBA00004429"/>
    </source>
</evidence>
<proteinExistence type="inferred from homology"/>
<dbReference type="Pfam" id="PF04290">
    <property type="entry name" value="DctQ"/>
    <property type="match status" value="1"/>
</dbReference>
<keyword evidence="6 9" id="KW-1133">Transmembrane helix</keyword>
<evidence type="ECO:0000256" key="2">
    <source>
        <dbReference type="ARBA" id="ARBA00022448"/>
    </source>
</evidence>
<sequence>MADDFEPTVMSDQVASSDEEAPRASSLLERVVAAMSLAGGAISCLIIIVVLGLTAVSVFNRYFLGRPIMGVDEATGFLVVAIVMFGAAESLRRGDHIRIDILFDHLGPRLHWWLELWSFLAVLVVAALLLITSWHTVLFSRMFGAYSTGYLSIPMWIPQSTMVIGAILLGLVALSMALRLFRVPKR</sequence>
<protein>
    <recommendedName>
        <fullName evidence="9">TRAP transporter small permease protein</fullName>
    </recommendedName>
</protein>
<feature type="domain" description="Tripartite ATP-independent periplasmic transporters DctQ component" evidence="10">
    <location>
        <begin position="51"/>
        <end position="182"/>
    </location>
</feature>
<dbReference type="PANTHER" id="PTHR35011">
    <property type="entry name" value="2,3-DIKETO-L-GULONATE TRAP TRANSPORTER SMALL PERMEASE PROTEIN YIAM"/>
    <property type="match status" value="1"/>
</dbReference>
<dbReference type="GO" id="GO:0005886">
    <property type="term" value="C:plasma membrane"/>
    <property type="evidence" value="ECO:0007669"/>
    <property type="project" value="UniProtKB-SubCell"/>
</dbReference>
<keyword evidence="4 9" id="KW-0997">Cell inner membrane</keyword>
<evidence type="ECO:0000256" key="4">
    <source>
        <dbReference type="ARBA" id="ARBA00022519"/>
    </source>
</evidence>
<feature type="transmembrane region" description="Helical" evidence="9">
    <location>
        <begin position="31"/>
        <end position="54"/>
    </location>
</feature>
<dbReference type="GO" id="GO:0022857">
    <property type="term" value="F:transmembrane transporter activity"/>
    <property type="evidence" value="ECO:0007669"/>
    <property type="project" value="UniProtKB-UniRule"/>
</dbReference>
<accession>A0AAU8CK56</accession>
<gene>
    <name evidence="11" type="ORF">ABVK50_18260</name>
</gene>
<evidence type="ECO:0000259" key="10">
    <source>
        <dbReference type="Pfam" id="PF04290"/>
    </source>
</evidence>
<organism evidence="11">
    <name type="scientific">Mesorhizobium sp. WSM2240</name>
    <dbReference type="NCBI Taxonomy" id="3228851"/>
    <lineage>
        <taxon>Bacteria</taxon>
        <taxon>Pseudomonadati</taxon>
        <taxon>Pseudomonadota</taxon>
        <taxon>Alphaproteobacteria</taxon>
        <taxon>Hyphomicrobiales</taxon>
        <taxon>Phyllobacteriaceae</taxon>
        <taxon>Mesorhizobium</taxon>
    </lineage>
</organism>
<dbReference type="RefSeq" id="WP_353645222.1">
    <property type="nucleotide sequence ID" value="NZ_CP159253.1"/>
</dbReference>
<evidence type="ECO:0000313" key="11">
    <source>
        <dbReference type="EMBL" id="XCG47226.1"/>
    </source>
</evidence>
<comment type="function">
    <text evidence="9">Part of the tripartite ATP-independent periplasmic (TRAP) transport system.</text>
</comment>
<dbReference type="GO" id="GO:0015740">
    <property type="term" value="P:C4-dicarboxylate transport"/>
    <property type="evidence" value="ECO:0007669"/>
    <property type="project" value="TreeGrafter"/>
</dbReference>
<evidence type="ECO:0000256" key="5">
    <source>
        <dbReference type="ARBA" id="ARBA00022692"/>
    </source>
</evidence>
<comment type="subunit">
    <text evidence="9">The complex comprises the extracytoplasmic solute receptor protein and the two transmembrane proteins.</text>
</comment>
<evidence type="ECO:0000256" key="9">
    <source>
        <dbReference type="RuleBase" id="RU369079"/>
    </source>
</evidence>
<feature type="transmembrane region" description="Helical" evidence="9">
    <location>
        <begin position="156"/>
        <end position="181"/>
    </location>
</feature>
<dbReference type="InterPro" id="IPR055348">
    <property type="entry name" value="DctQ"/>
</dbReference>
<comment type="similarity">
    <text evidence="8 9">Belongs to the TRAP transporter small permease family.</text>
</comment>
<keyword evidence="3" id="KW-1003">Cell membrane</keyword>
<keyword evidence="5 9" id="KW-0812">Transmembrane</keyword>
<feature type="transmembrane region" description="Helical" evidence="9">
    <location>
        <begin position="112"/>
        <end position="136"/>
    </location>
</feature>
<keyword evidence="7 9" id="KW-0472">Membrane</keyword>